<proteinExistence type="predicted"/>
<dbReference type="GO" id="GO:0003676">
    <property type="term" value="F:nucleic acid binding"/>
    <property type="evidence" value="ECO:0007669"/>
    <property type="project" value="InterPro"/>
</dbReference>
<keyword evidence="3" id="KW-1185">Reference proteome</keyword>
<dbReference type="InterPro" id="IPR038717">
    <property type="entry name" value="Tc1-like_DDE_dom"/>
</dbReference>
<evidence type="ECO:0000313" key="2">
    <source>
        <dbReference type="EMBL" id="GMF39717.1"/>
    </source>
</evidence>
<dbReference type="OrthoDB" id="109023at2759"/>
<organism evidence="2 3">
    <name type="scientific">Phytophthora fragariaefolia</name>
    <dbReference type="NCBI Taxonomy" id="1490495"/>
    <lineage>
        <taxon>Eukaryota</taxon>
        <taxon>Sar</taxon>
        <taxon>Stramenopiles</taxon>
        <taxon>Oomycota</taxon>
        <taxon>Peronosporomycetes</taxon>
        <taxon>Peronosporales</taxon>
        <taxon>Peronosporaceae</taxon>
        <taxon>Phytophthora</taxon>
    </lineage>
</organism>
<sequence length="127" mass="14297">MRRATTYTALLTKVEPREALGLPIDCNAEFAEEIYQEVKASEVFLASFSDKMIIIVLDNAPAHKKEQHVVEHDNMELLRLDSYSPMCNPIQGCFSAFKSEVKRRLCDSFPSLHVAIPGLLALFQLLA</sequence>
<dbReference type="Gene3D" id="3.30.420.10">
    <property type="entry name" value="Ribonuclease H-like superfamily/Ribonuclease H"/>
    <property type="match status" value="1"/>
</dbReference>
<dbReference type="EMBL" id="BSXT01001183">
    <property type="protein sequence ID" value="GMF39717.1"/>
    <property type="molecule type" value="Genomic_DNA"/>
</dbReference>
<reference evidence="2" key="1">
    <citation type="submission" date="2023-04" db="EMBL/GenBank/DDBJ databases">
        <title>Phytophthora fragariaefolia NBRC 109709.</title>
        <authorList>
            <person name="Ichikawa N."/>
            <person name="Sato H."/>
            <person name="Tonouchi N."/>
        </authorList>
    </citation>
    <scope>NUCLEOTIDE SEQUENCE</scope>
    <source>
        <strain evidence="2">NBRC 109709</strain>
    </source>
</reference>
<evidence type="ECO:0000313" key="3">
    <source>
        <dbReference type="Proteomes" id="UP001165121"/>
    </source>
</evidence>
<gene>
    <name evidence="2" type="ORF">Pfra01_001190500</name>
</gene>
<name>A0A9W6XJH7_9STRA</name>
<evidence type="ECO:0000259" key="1">
    <source>
        <dbReference type="Pfam" id="PF13358"/>
    </source>
</evidence>
<protein>
    <submittedName>
        <fullName evidence="2">Unnamed protein product</fullName>
    </submittedName>
</protein>
<dbReference type="Proteomes" id="UP001165121">
    <property type="component" value="Unassembled WGS sequence"/>
</dbReference>
<accession>A0A9W6XJH7</accession>
<dbReference type="AlphaFoldDB" id="A0A9W6XJH7"/>
<dbReference type="InterPro" id="IPR036397">
    <property type="entry name" value="RNaseH_sf"/>
</dbReference>
<comment type="caution">
    <text evidence="2">The sequence shown here is derived from an EMBL/GenBank/DDBJ whole genome shotgun (WGS) entry which is preliminary data.</text>
</comment>
<feature type="domain" description="Tc1-like transposase DDE" evidence="1">
    <location>
        <begin position="46"/>
        <end position="112"/>
    </location>
</feature>
<dbReference type="Pfam" id="PF13358">
    <property type="entry name" value="DDE_3"/>
    <property type="match status" value="1"/>
</dbReference>